<dbReference type="AlphaFoldDB" id="A0A396II38"/>
<gene>
    <name evidence="3" type="ORF">MtrunA17_Chr4g0068101</name>
</gene>
<dbReference type="SUPFAM" id="SSF74788">
    <property type="entry name" value="Cullin repeat-like"/>
    <property type="match status" value="1"/>
</dbReference>
<comment type="caution">
    <text evidence="3">The sequence shown here is derived from an EMBL/GenBank/DDBJ whole genome shotgun (WGS) entry which is preliminary data.</text>
</comment>
<dbReference type="InterPro" id="IPR045093">
    <property type="entry name" value="Cullin"/>
</dbReference>
<protein>
    <submittedName>
        <fullName evidence="3">Putative cullin</fullName>
    </submittedName>
</protein>
<dbReference type="PANTHER" id="PTHR11932">
    <property type="entry name" value="CULLIN"/>
    <property type="match status" value="1"/>
</dbReference>
<comment type="similarity">
    <text evidence="1">Belongs to the cullin family.</text>
</comment>
<dbReference type="EMBL" id="PSQE01000004">
    <property type="protein sequence ID" value="RHN64343.1"/>
    <property type="molecule type" value="Genomic_DNA"/>
</dbReference>
<sequence length="106" mass="12853">MSRSTHSLFSNVNIKSTVLPSLRGKKDELLLRELLRRWPNHKERTCQRSKYFSYLDRYHVRRHQLPSQQEIGFLSFYYLVYDELNKQVMDAILAMIDQKHARERLI</sequence>
<dbReference type="Pfam" id="PF00888">
    <property type="entry name" value="Cullin"/>
    <property type="match status" value="1"/>
</dbReference>
<proteinExistence type="inferred from homology"/>
<evidence type="ECO:0000259" key="2">
    <source>
        <dbReference type="Pfam" id="PF00888"/>
    </source>
</evidence>
<dbReference type="GO" id="GO:0031625">
    <property type="term" value="F:ubiquitin protein ligase binding"/>
    <property type="evidence" value="ECO:0007669"/>
    <property type="project" value="InterPro"/>
</dbReference>
<dbReference type="Gene3D" id="1.20.1310.10">
    <property type="entry name" value="Cullin Repeats"/>
    <property type="match status" value="1"/>
</dbReference>
<accession>A0A396II38</accession>
<organism evidence="3 4">
    <name type="scientific">Medicago truncatula</name>
    <name type="common">Barrel medic</name>
    <name type="synonym">Medicago tribuloides</name>
    <dbReference type="NCBI Taxonomy" id="3880"/>
    <lineage>
        <taxon>Eukaryota</taxon>
        <taxon>Viridiplantae</taxon>
        <taxon>Streptophyta</taxon>
        <taxon>Embryophyta</taxon>
        <taxon>Tracheophyta</taxon>
        <taxon>Spermatophyta</taxon>
        <taxon>Magnoliopsida</taxon>
        <taxon>eudicotyledons</taxon>
        <taxon>Gunneridae</taxon>
        <taxon>Pentapetalae</taxon>
        <taxon>rosids</taxon>
        <taxon>fabids</taxon>
        <taxon>Fabales</taxon>
        <taxon>Fabaceae</taxon>
        <taxon>Papilionoideae</taxon>
        <taxon>50 kb inversion clade</taxon>
        <taxon>NPAAA clade</taxon>
        <taxon>Hologalegina</taxon>
        <taxon>IRL clade</taxon>
        <taxon>Trifolieae</taxon>
        <taxon>Medicago</taxon>
    </lineage>
</organism>
<evidence type="ECO:0000313" key="4">
    <source>
        <dbReference type="Proteomes" id="UP000265566"/>
    </source>
</evidence>
<evidence type="ECO:0000313" key="3">
    <source>
        <dbReference type="EMBL" id="RHN64343.1"/>
    </source>
</evidence>
<reference evidence="4" key="1">
    <citation type="journal article" date="2018" name="Nat. Plants">
        <title>Whole-genome landscape of Medicago truncatula symbiotic genes.</title>
        <authorList>
            <person name="Pecrix Y."/>
            <person name="Staton S.E."/>
            <person name="Sallet E."/>
            <person name="Lelandais-Briere C."/>
            <person name="Moreau S."/>
            <person name="Carrere S."/>
            <person name="Blein T."/>
            <person name="Jardinaud M.F."/>
            <person name="Latrasse D."/>
            <person name="Zouine M."/>
            <person name="Zahm M."/>
            <person name="Kreplak J."/>
            <person name="Mayjonade B."/>
            <person name="Satge C."/>
            <person name="Perez M."/>
            <person name="Cauet S."/>
            <person name="Marande W."/>
            <person name="Chantry-Darmon C."/>
            <person name="Lopez-Roques C."/>
            <person name="Bouchez O."/>
            <person name="Berard A."/>
            <person name="Debelle F."/>
            <person name="Munos S."/>
            <person name="Bendahmane A."/>
            <person name="Berges H."/>
            <person name="Niebel A."/>
            <person name="Buitink J."/>
            <person name="Frugier F."/>
            <person name="Benhamed M."/>
            <person name="Crespi M."/>
            <person name="Gouzy J."/>
            <person name="Gamas P."/>
        </authorList>
    </citation>
    <scope>NUCLEOTIDE SEQUENCE [LARGE SCALE GENOMIC DNA]</scope>
    <source>
        <strain evidence="4">cv. Jemalong A17</strain>
    </source>
</reference>
<dbReference type="Gramene" id="rna27151">
    <property type="protein sequence ID" value="RHN64343.1"/>
    <property type="gene ID" value="gene27151"/>
</dbReference>
<dbReference type="InterPro" id="IPR001373">
    <property type="entry name" value="Cullin_N"/>
</dbReference>
<dbReference type="InterPro" id="IPR016159">
    <property type="entry name" value="Cullin_repeat-like_dom_sf"/>
</dbReference>
<dbReference type="GO" id="GO:0006511">
    <property type="term" value="P:ubiquitin-dependent protein catabolic process"/>
    <property type="evidence" value="ECO:0007669"/>
    <property type="project" value="InterPro"/>
</dbReference>
<dbReference type="Proteomes" id="UP000265566">
    <property type="component" value="Chromosome 4"/>
</dbReference>
<feature type="domain" description="Cullin N-terminal" evidence="2">
    <location>
        <begin position="13"/>
        <end position="101"/>
    </location>
</feature>
<name>A0A396II38_MEDTR</name>
<evidence type="ECO:0000256" key="1">
    <source>
        <dbReference type="ARBA" id="ARBA00006019"/>
    </source>
</evidence>